<accession>A0A6B8KI39</accession>
<protein>
    <submittedName>
        <fullName evidence="2">DUF1190 domain-containing protein</fullName>
    </submittedName>
</protein>
<dbReference type="EMBL" id="CP046052">
    <property type="protein sequence ID" value="QGM46178.1"/>
    <property type="molecule type" value="Genomic_DNA"/>
</dbReference>
<proteinExistence type="predicted"/>
<dbReference type="Pfam" id="PF06693">
    <property type="entry name" value="DUF1190"/>
    <property type="match status" value="1"/>
</dbReference>
<keyword evidence="3" id="KW-1185">Reference proteome</keyword>
<evidence type="ECO:0000256" key="1">
    <source>
        <dbReference type="SAM" id="MobiDB-lite"/>
    </source>
</evidence>
<dbReference type="InterPro" id="IPR009576">
    <property type="entry name" value="Biofilm_formation_YgiB"/>
</dbReference>
<dbReference type="KEGG" id="mhey:H2LOC_010985"/>
<evidence type="ECO:0000313" key="3">
    <source>
        <dbReference type="Proteomes" id="UP000309061"/>
    </source>
</evidence>
<reference evidence="2 3" key="1">
    <citation type="submission" date="2019-11" db="EMBL/GenBank/DDBJ databases">
        <title>The genome sequence of Methylocystis heyeri.</title>
        <authorList>
            <person name="Oshkin I.Y."/>
            <person name="Miroshnikov K."/>
            <person name="Dedysh S.N."/>
        </authorList>
    </citation>
    <scope>NUCLEOTIDE SEQUENCE [LARGE SCALE GENOMIC DNA]</scope>
    <source>
        <strain evidence="2 3">H2</strain>
    </source>
</reference>
<evidence type="ECO:0000313" key="2">
    <source>
        <dbReference type="EMBL" id="QGM46178.1"/>
    </source>
</evidence>
<feature type="compositionally biased region" description="Basic and acidic residues" evidence="1">
    <location>
        <begin position="189"/>
        <end position="221"/>
    </location>
</feature>
<gene>
    <name evidence="2" type="ORF">H2LOC_010985</name>
</gene>
<dbReference type="Proteomes" id="UP000309061">
    <property type="component" value="Chromosome"/>
</dbReference>
<organism evidence="2 3">
    <name type="scientific">Methylocystis heyeri</name>
    <dbReference type="NCBI Taxonomy" id="391905"/>
    <lineage>
        <taxon>Bacteria</taxon>
        <taxon>Pseudomonadati</taxon>
        <taxon>Pseudomonadota</taxon>
        <taxon>Alphaproteobacteria</taxon>
        <taxon>Hyphomicrobiales</taxon>
        <taxon>Methylocystaceae</taxon>
        <taxon>Methylocystis</taxon>
    </lineage>
</organism>
<name>A0A6B8KI39_9HYPH</name>
<feature type="region of interest" description="Disordered" evidence="1">
    <location>
        <begin position="177"/>
        <end position="227"/>
    </location>
</feature>
<dbReference type="AlphaFoldDB" id="A0A6B8KI39"/>
<sequence>MIGAVFFAGAEKMALRRHIRMVMASTKLTRPFIGHGFPRSGRGLRVLAFTSTLGSAVWSGTAFAAKSVFFASREACVASLKFKPEACDTAFVNAEMERQRNMGAAMSQLDCVKRFRLCESRKDPTGSRTYEPSLLGVEISNSGRGWTVEPVYAVELPPGQIHPLPISHISIAPPEALAAPAPSGYEPPETGRRAEAEDIMTKARAAEDAERAKAARRERIRNAPFVE</sequence>